<reference evidence="3 4" key="1">
    <citation type="submission" date="2023-06" db="EMBL/GenBank/DDBJ databases">
        <title>Complete Genome Sequence of Flavobacterium keumense K3R-10.</title>
        <authorList>
            <person name="Jeong H."/>
            <person name="Jhang S.Y."/>
            <person name="Kim J.N."/>
        </authorList>
    </citation>
    <scope>NUCLEOTIDE SEQUENCE [LARGE SCALE GENOMIC DNA]</scope>
    <source>
        <strain evidence="3 4">K3R-10</strain>
    </source>
</reference>
<accession>A0ABY8N677</accession>
<dbReference type="Gene3D" id="2.180.10.10">
    <property type="entry name" value="RHS repeat-associated core"/>
    <property type="match status" value="1"/>
</dbReference>
<organism evidence="3 4">
    <name type="scientific">Flavobacterium keumense</name>
    <dbReference type="NCBI Taxonomy" id="1306518"/>
    <lineage>
        <taxon>Bacteria</taxon>
        <taxon>Pseudomonadati</taxon>
        <taxon>Bacteroidota</taxon>
        <taxon>Flavobacteriia</taxon>
        <taxon>Flavobacteriales</taxon>
        <taxon>Flavobacteriaceae</taxon>
        <taxon>Flavobacterium</taxon>
    </lineage>
</organism>
<dbReference type="Proteomes" id="UP001232117">
    <property type="component" value="Chromosome"/>
</dbReference>
<dbReference type="InterPro" id="IPR045619">
    <property type="entry name" value="DUF6443"/>
</dbReference>
<dbReference type="InterPro" id="IPR022385">
    <property type="entry name" value="Rhs_assc_core"/>
</dbReference>
<sequence>MSNKKSLIQLYLSLALLFLVSNSSFSQVLMYCSNNNYSFQHMHNYLYIDADKDGYGSTQKSTTLQCTYKVPSGYSTMNTDCNDSNASINPGTIWYQDADGDSYGNVALTTTGCTKPTGYVSNYSDCNDLDGTVAIISTWYKDADGDGYGTSAISTTSCNQPSGYVRNSSDYNDGTANITNIAPSTFYRDADGDGYGSPTVTVYYSVKPSSGYVTNNLDCNDGDAGLNPNTPWFRDNDGDGYGSGGAPIFSCSQPVGYARNTGDCNDYDSSFSPATIWYRDADGDGYGISSTTTTSCTQPIGYVRNSSDYNDGTANITNIAPSTFYRDADGDGYGSTTVTVYYSVKPVGYVTNSLDCNDGDATLNPNTTWYRDVDGDGYGISTTTTNSCTQPSGYARNSGDCNDYDNTISPATIWYRDADRDGYGTIATTTNSCTQPIGYVRNSSDYNDGTANITNIAPQTFYADSDRDGFGNPNLSVYYSVQPTNYVTNNLDCNDGDATLNPNTIWYRDADGDGYGTIATTTNSCTQPIGYVRNSSDYNDGTANITNIAPQTFYADSDRDGFGNPNLSVYYSVQPTNYVTNNLDCNDGDATLNPNTKWYADADGDGYGSKTVYKTQCTQPTGYIRTTGDYDDSTVNITNIAPQTFYADSDRDGFGNPNLSVYYSVQPINYVTNSLDCNDGDATLNPNTIWYADADGDGFGSKTVFKTQCSQPTGYIRTTGDYDDTTVNITNIVPQTFYADSDGDTFGSKIVSVYYSVKPIGYVTNNSDFDDTTANITNIAPQIFYRDADNDGFGDASPNTPTLYYSVKPTGYVTNKTDCDDTKNTINPNTKWYVDSDGDGLGDAKTFVTQCIAPAGKYVLNSTDNCPLVAGTSSDCGTLSNPAQDRNYIITRTYKQASTTSIASPTPTQAKVGITYYDGLGRPIQQIANQQSSTGKDIVTHMEYDAFGRQTKDYLPFVGTNRNMAFDGSAKNNTLAFYNTAKYENTANPFSEKAMEASPLNRVLKQAAPGADWALGQGHEIKLDYQTNVTNDVKLYTATATWNATSGLYTTALDNMAGTTFYDTNQLYKNLTYDENTAATPSETSGSTVEFKNKEGQVVLKRTYDAGAKHDTYYVYDVYGNLTYVLPPKADMALTQAILDELCYQYQYDNRNRLVAKKLPGKQWEFMVYDKLDRVVATGPAFSPFSDVTASGWLITKYDAFNRVVYTGWVNSSATAATRKTMQDAQNTATTISESKQTSGTIDGISAYYSNAVAPTSFKLLTVNYYDNYVFPNIGIAQTIEGQTVATSVKGLATGSWTRVATTTAETKGETTHTLYDVKYHPVRTHNKNYLGGYTYTDSKVDAFTGQVQYTIERHRRLITDTELVVKQNFTYSAQDRLMKHTHQINGGAEQLLAENTYDELGQLVSKKVGNTSATPLQKVDYAYNIRGWMKSINNPTALQQGSDPADLFGFKINYNTIEGSTAAANKLYNGNIAETFWSTTTDGGFVRNYGYKYDNLNRLKDATYQKSNVVTNMYNENLTYDKNGNILTLKRNGDSDTQAGTIGIDNLTYGYAPNSNKLMRVTEAQPTATSGFKDGNTTGDDYVYDANGNMTVDKNKKITAITYNHLNLPTKIIFPTGNIVYIYNASGQKVQKVVTENTTVTTTDYLSGYQYKNTVLQYFPTAEGYVKNTPVSGTNAYSYVYNYTDHLGNVRLSYTKNPSNNVLTILEESNYYPFGLKHNGYNPIAPIPENRRLFNGKELQEELGLNQYDYGARNYDPALGRWMNVDPLAEKMRRYSPYNYAFDNPIRFIDPDGMEATDWYKGQNGKIIWFDSKAKNLTDRNGSKWTNLGATTSEVQKNMNIPKTDVIKYNSLQAFGTDGQNGAGKAGAVANLVTFKNSVQLQYSMNVENKGANGQLISGKSEITGINVNARFSSETWAPGMQIDGVSGTFGVKEWKPTGKNFTFESTPFKDIGTPMLSNAPFHATSEADLTVSLKAYSRLTNYSSGITGGALDLKFNTTAQTTTVHGQGDEIQFNIGN</sequence>
<dbReference type="NCBIfam" id="TIGR03696">
    <property type="entry name" value="Rhs_assc_core"/>
    <property type="match status" value="1"/>
</dbReference>
<dbReference type="EMBL" id="CP092332">
    <property type="protein sequence ID" value="WGK95153.1"/>
    <property type="molecule type" value="Genomic_DNA"/>
</dbReference>
<keyword evidence="4" id="KW-1185">Reference proteome</keyword>
<evidence type="ECO:0000256" key="1">
    <source>
        <dbReference type="SAM" id="SignalP"/>
    </source>
</evidence>
<keyword evidence="1" id="KW-0732">Signal</keyword>
<dbReference type="Pfam" id="PF20041">
    <property type="entry name" value="DUF6443"/>
    <property type="match status" value="1"/>
</dbReference>
<evidence type="ECO:0000259" key="2">
    <source>
        <dbReference type="Pfam" id="PF20041"/>
    </source>
</evidence>
<feature type="signal peptide" evidence="1">
    <location>
        <begin position="1"/>
        <end position="26"/>
    </location>
</feature>
<dbReference type="RefSeq" id="WP_264534234.1">
    <property type="nucleotide sequence ID" value="NZ_CP092332.1"/>
</dbReference>
<protein>
    <submittedName>
        <fullName evidence="3">RHS repeat-associated core domain-containing protein</fullName>
    </submittedName>
</protein>
<gene>
    <name evidence="3" type="ORF">MG292_02680</name>
</gene>
<feature type="chain" id="PRO_5047470508" evidence="1">
    <location>
        <begin position="27"/>
        <end position="2019"/>
    </location>
</feature>
<feature type="domain" description="DUF6443" evidence="2">
    <location>
        <begin position="891"/>
        <end position="1027"/>
    </location>
</feature>
<evidence type="ECO:0000313" key="4">
    <source>
        <dbReference type="Proteomes" id="UP001232117"/>
    </source>
</evidence>
<name>A0ABY8N677_9FLAO</name>
<proteinExistence type="predicted"/>
<evidence type="ECO:0000313" key="3">
    <source>
        <dbReference type="EMBL" id="WGK95153.1"/>
    </source>
</evidence>